<dbReference type="PATRIC" id="fig|292563.3.peg.685"/>
<comment type="subunit">
    <text evidence="10">Tetramer of two alpha and two beta subunits.</text>
</comment>
<evidence type="ECO:0000256" key="6">
    <source>
        <dbReference type="ARBA" id="ARBA00022840"/>
    </source>
</evidence>
<comment type="similarity">
    <text evidence="2 10">Belongs to the class-II aminoacyl-tRNA synthetase family.</text>
</comment>
<dbReference type="InterPro" id="IPR006194">
    <property type="entry name" value="Gly-tRNA-synth_heterodimer"/>
</dbReference>
<evidence type="ECO:0000313" key="12">
    <source>
        <dbReference type="EMBL" id="AFZ46631.1"/>
    </source>
</evidence>
<comment type="subcellular location">
    <subcellularLocation>
        <location evidence="1 10">Cytoplasm</location>
    </subcellularLocation>
</comment>
<protein>
    <recommendedName>
        <fullName evidence="10">Glycine--tRNA ligase beta subunit</fullName>
        <ecNumber evidence="10">6.1.1.14</ecNumber>
    </recommendedName>
    <alternativeName>
        <fullName evidence="10">Glycyl-tRNA synthetase beta subunit</fullName>
        <shortName evidence="10">GlyRS</shortName>
    </alternativeName>
</protein>
<keyword evidence="6 10" id="KW-0067">ATP-binding</keyword>
<name>K9YI38_CYASC</name>
<dbReference type="HOGENOM" id="CLU_007220_2_2_3"/>
<dbReference type="GO" id="GO:0004820">
    <property type="term" value="F:glycine-tRNA ligase activity"/>
    <property type="evidence" value="ECO:0007669"/>
    <property type="project" value="UniProtKB-UniRule"/>
</dbReference>
<evidence type="ECO:0000256" key="5">
    <source>
        <dbReference type="ARBA" id="ARBA00022741"/>
    </source>
</evidence>
<keyword evidence="5 10" id="KW-0547">Nucleotide-binding</keyword>
<dbReference type="AlphaFoldDB" id="K9YI38"/>
<dbReference type="NCBIfam" id="TIGR00211">
    <property type="entry name" value="glyS"/>
    <property type="match status" value="1"/>
</dbReference>
<evidence type="ECO:0000256" key="3">
    <source>
        <dbReference type="ARBA" id="ARBA00022490"/>
    </source>
</evidence>
<dbReference type="Proteomes" id="UP000010483">
    <property type="component" value="Chromosome"/>
</dbReference>
<dbReference type="PANTHER" id="PTHR30075">
    <property type="entry name" value="GLYCYL-TRNA SYNTHETASE"/>
    <property type="match status" value="1"/>
</dbReference>
<keyword evidence="8 10" id="KW-0030">Aminoacyl-tRNA synthetase</keyword>
<dbReference type="KEGG" id="csn:Cyast_0655"/>
<dbReference type="InterPro" id="IPR015944">
    <property type="entry name" value="Gly-tRNA-synth_bsu"/>
</dbReference>
<evidence type="ECO:0000313" key="13">
    <source>
        <dbReference type="Proteomes" id="UP000010483"/>
    </source>
</evidence>
<keyword evidence="7 10" id="KW-0648">Protein biosynthesis</keyword>
<dbReference type="EMBL" id="CP003940">
    <property type="protein sequence ID" value="AFZ46631.1"/>
    <property type="molecule type" value="Genomic_DNA"/>
</dbReference>
<evidence type="ECO:0000256" key="7">
    <source>
        <dbReference type="ARBA" id="ARBA00022917"/>
    </source>
</evidence>
<dbReference type="Pfam" id="PF02092">
    <property type="entry name" value="tRNA_synt_2f"/>
    <property type="match status" value="1"/>
</dbReference>
<evidence type="ECO:0000256" key="10">
    <source>
        <dbReference type="HAMAP-Rule" id="MF_00255"/>
    </source>
</evidence>
<evidence type="ECO:0000256" key="9">
    <source>
        <dbReference type="ARBA" id="ARBA00047937"/>
    </source>
</evidence>
<feature type="domain" description="DALR anticodon binding" evidence="11">
    <location>
        <begin position="606"/>
        <end position="696"/>
    </location>
</feature>
<dbReference type="eggNOG" id="COG0751">
    <property type="taxonomic scope" value="Bacteria"/>
</dbReference>
<accession>K9YI38</accession>
<dbReference type="PANTHER" id="PTHR30075:SF2">
    <property type="entry name" value="GLYCINE--TRNA LIGASE, CHLOROPLASTIC_MITOCHONDRIAL 2"/>
    <property type="match status" value="1"/>
</dbReference>
<dbReference type="HAMAP" id="MF_00255">
    <property type="entry name" value="Gly_tRNA_synth_beta"/>
    <property type="match status" value="1"/>
</dbReference>
<keyword evidence="4 10" id="KW-0436">Ligase</keyword>
<dbReference type="EC" id="6.1.1.14" evidence="10"/>
<evidence type="ECO:0000256" key="2">
    <source>
        <dbReference type="ARBA" id="ARBA00008226"/>
    </source>
</evidence>
<dbReference type="GO" id="GO:0004814">
    <property type="term" value="F:arginine-tRNA ligase activity"/>
    <property type="evidence" value="ECO:0007669"/>
    <property type="project" value="InterPro"/>
</dbReference>
<gene>
    <name evidence="10" type="primary">glyS</name>
    <name evidence="12" type="ordered locus">Cyast_0655</name>
</gene>
<dbReference type="GO" id="GO:0006420">
    <property type="term" value="P:arginyl-tRNA aminoacylation"/>
    <property type="evidence" value="ECO:0007669"/>
    <property type="project" value="InterPro"/>
</dbReference>
<comment type="catalytic activity">
    <reaction evidence="9 10">
        <text>tRNA(Gly) + glycine + ATP = glycyl-tRNA(Gly) + AMP + diphosphate</text>
        <dbReference type="Rhea" id="RHEA:16013"/>
        <dbReference type="Rhea" id="RHEA-COMP:9664"/>
        <dbReference type="Rhea" id="RHEA-COMP:9683"/>
        <dbReference type="ChEBI" id="CHEBI:30616"/>
        <dbReference type="ChEBI" id="CHEBI:33019"/>
        <dbReference type="ChEBI" id="CHEBI:57305"/>
        <dbReference type="ChEBI" id="CHEBI:78442"/>
        <dbReference type="ChEBI" id="CHEBI:78522"/>
        <dbReference type="ChEBI" id="CHEBI:456215"/>
        <dbReference type="EC" id="6.1.1.14"/>
    </reaction>
</comment>
<dbReference type="SUPFAM" id="SSF109604">
    <property type="entry name" value="HD-domain/PDEase-like"/>
    <property type="match status" value="1"/>
</dbReference>
<dbReference type="STRING" id="292563.Cyast_0655"/>
<dbReference type="GO" id="GO:0006426">
    <property type="term" value="P:glycyl-tRNA aminoacylation"/>
    <property type="evidence" value="ECO:0007669"/>
    <property type="project" value="UniProtKB-UniRule"/>
</dbReference>
<dbReference type="PRINTS" id="PR01045">
    <property type="entry name" value="TRNASYNTHGB"/>
</dbReference>
<evidence type="ECO:0000256" key="1">
    <source>
        <dbReference type="ARBA" id="ARBA00004496"/>
    </source>
</evidence>
<keyword evidence="13" id="KW-1185">Reference proteome</keyword>
<evidence type="ECO:0000259" key="11">
    <source>
        <dbReference type="Pfam" id="PF05746"/>
    </source>
</evidence>
<dbReference type="InterPro" id="IPR008909">
    <property type="entry name" value="DALR_anticod-bd"/>
</dbReference>
<evidence type="ECO:0000256" key="4">
    <source>
        <dbReference type="ARBA" id="ARBA00022598"/>
    </source>
</evidence>
<dbReference type="PROSITE" id="PS50861">
    <property type="entry name" value="AA_TRNA_LIGASE_II_GLYAB"/>
    <property type="match status" value="1"/>
</dbReference>
<evidence type="ECO:0000256" key="8">
    <source>
        <dbReference type="ARBA" id="ARBA00023146"/>
    </source>
</evidence>
<dbReference type="GO" id="GO:0005829">
    <property type="term" value="C:cytosol"/>
    <property type="evidence" value="ECO:0007669"/>
    <property type="project" value="TreeGrafter"/>
</dbReference>
<proteinExistence type="inferred from homology"/>
<sequence length="710" mass="79554">MPDFLLEIGTEELPASFVDSAIAQWQEKIKNHLESEYLQPEKINIYGTPRRLAVLIEGIGEKQPDREEEIKGPPVSAAYKDGQPTKALEGFTRKQGVSMDEVEIKTTPKGDFIFVNKKFVGKNTTEILQALIPQWITGLEGRRFMRWADGDLRFPRPIRHLVALWDNQILPLQLPNGNTTIKGDRSSTGHRILHPEKITIDTAKDYKASLEKAFVQVDVNERCESIKKQIQEIAQKVGGKAEIYPDLLAEVTNLVEYPTAVLGSFEPEFLELPPEVITTVMVTHQRYFPIKDEKGALLPYFITIGNGDPQKSDIIATGNAKVIRARLADAQFFYQADCDEHLETYLPQLENVTFQEDLGTMHDKVNRIIAISQQIAEQLNLDATQKAEIESTASLCKADLVTQMVYEFPELQGVMGEKYALVSGESATVARGIFEHYLPRNADDIMPHTLNGQVVGIGDRLDTIVSIIGLGMIPSGSSDPFALRRSANGIINIAWHGNLGINLTQLIEQACNDFLAGHDQESPLQIVTDFFLQRIQTLLQDELEIDYDLVNAVLGEDDQEYKERALNSVLDVRNRALFLQQIRDNGTLANIYETVNRSTKLAQKGTLNTTELDPHNIIKPELFESNSEQELYNALEKLLPISQKAKANSDYHLLTNALVEIAPTISNFFDGDDSVLVMADDENIKQNRLNLLGLLRNHSRILADFGAIVK</sequence>
<organism evidence="12 13">
    <name type="scientific">Cyanobacterium stanieri (strain ATCC 29140 / PCC 7202)</name>
    <dbReference type="NCBI Taxonomy" id="292563"/>
    <lineage>
        <taxon>Bacteria</taxon>
        <taxon>Bacillati</taxon>
        <taxon>Cyanobacteriota</taxon>
        <taxon>Cyanophyceae</taxon>
        <taxon>Oscillatoriophycideae</taxon>
        <taxon>Chroococcales</taxon>
        <taxon>Geminocystaceae</taxon>
        <taxon>Cyanobacterium</taxon>
    </lineage>
</organism>
<keyword evidence="3 10" id="KW-0963">Cytoplasm</keyword>
<dbReference type="Pfam" id="PF05746">
    <property type="entry name" value="DALR_1"/>
    <property type="match status" value="1"/>
</dbReference>
<dbReference type="GO" id="GO:0005524">
    <property type="term" value="F:ATP binding"/>
    <property type="evidence" value="ECO:0007669"/>
    <property type="project" value="UniProtKB-UniRule"/>
</dbReference>
<reference evidence="13" key="1">
    <citation type="journal article" date="2013" name="Proc. Natl. Acad. Sci. U.S.A.">
        <title>Improving the coverage of the cyanobacterial phylum using diversity-driven genome sequencing.</title>
        <authorList>
            <person name="Shih P.M."/>
            <person name="Wu D."/>
            <person name="Latifi A."/>
            <person name="Axen S.D."/>
            <person name="Fewer D.P."/>
            <person name="Talla E."/>
            <person name="Calteau A."/>
            <person name="Cai F."/>
            <person name="Tandeau de Marsac N."/>
            <person name="Rippka R."/>
            <person name="Herdman M."/>
            <person name="Sivonen K."/>
            <person name="Coursin T."/>
            <person name="Laurent T."/>
            <person name="Goodwin L."/>
            <person name="Nolan M."/>
            <person name="Davenport K.W."/>
            <person name="Han C.S."/>
            <person name="Rubin E.M."/>
            <person name="Eisen J.A."/>
            <person name="Woyke T."/>
            <person name="Gugger M."/>
            <person name="Kerfeld C.A."/>
        </authorList>
    </citation>
    <scope>NUCLEOTIDE SEQUENCE [LARGE SCALE GENOMIC DNA]</scope>
    <source>
        <strain evidence="13">ATCC 29140 / PCC 7202</strain>
    </source>
</reference>